<reference evidence="8 9" key="1">
    <citation type="submission" date="2017-02" db="EMBL/GenBank/DDBJ databases">
        <authorList>
            <person name="Peterson S.W."/>
        </authorList>
    </citation>
    <scope>NUCLEOTIDE SEQUENCE [LARGE SCALE GENOMIC DNA]</scope>
    <source>
        <strain evidence="8 9">M1</strain>
    </source>
</reference>
<dbReference type="Gene3D" id="3.90.79.10">
    <property type="entry name" value="Nucleoside Triphosphate Pyrophosphohydrolase"/>
    <property type="match status" value="1"/>
</dbReference>
<dbReference type="STRING" id="36842.SAMN02194393_00444"/>
<dbReference type="AlphaFoldDB" id="A0A1T5IJN9"/>
<dbReference type="Proteomes" id="UP000190285">
    <property type="component" value="Unassembled WGS sequence"/>
</dbReference>
<dbReference type="PANTHER" id="PTHR12992">
    <property type="entry name" value="NUDIX HYDROLASE"/>
    <property type="match status" value="1"/>
</dbReference>
<dbReference type="Pfam" id="PF00293">
    <property type="entry name" value="NUDIX"/>
    <property type="match status" value="1"/>
</dbReference>
<evidence type="ECO:0000256" key="3">
    <source>
        <dbReference type="ARBA" id="ARBA00022723"/>
    </source>
</evidence>
<name>A0A1T5IJN9_9FIRM</name>
<evidence type="ECO:0000313" key="8">
    <source>
        <dbReference type="EMBL" id="SKC39213.1"/>
    </source>
</evidence>
<evidence type="ECO:0000256" key="1">
    <source>
        <dbReference type="ARBA" id="ARBA00001936"/>
    </source>
</evidence>
<evidence type="ECO:0000313" key="9">
    <source>
        <dbReference type="Proteomes" id="UP000190285"/>
    </source>
</evidence>
<dbReference type="GO" id="GO:0046872">
    <property type="term" value="F:metal ion binding"/>
    <property type="evidence" value="ECO:0007669"/>
    <property type="project" value="UniProtKB-KW"/>
</dbReference>
<evidence type="ECO:0000256" key="5">
    <source>
        <dbReference type="ARBA" id="ARBA00022842"/>
    </source>
</evidence>
<protein>
    <submittedName>
        <fullName evidence="8">8-oxo-dGTP pyrophosphatase MutT, NUDIX family</fullName>
    </submittedName>
</protein>
<keyword evidence="6" id="KW-0464">Manganese</keyword>
<gene>
    <name evidence="8" type="ORF">SAMN02194393_00444</name>
</gene>
<proteinExistence type="predicted"/>
<keyword evidence="3" id="KW-0479">Metal-binding</keyword>
<dbReference type="PANTHER" id="PTHR12992:SF11">
    <property type="entry name" value="MITOCHONDRIAL COENZYME A DIPHOSPHATASE NUDT8"/>
    <property type="match status" value="1"/>
</dbReference>
<dbReference type="SUPFAM" id="SSF55811">
    <property type="entry name" value="Nudix"/>
    <property type="match status" value="1"/>
</dbReference>
<dbReference type="OrthoDB" id="9802805at2"/>
<dbReference type="InterPro" id="IPR015797">
    <property type="entry name" value="NUDIX_hydrolase-like_dom_sf"/>
</dbReference>
<accession>A0A1T5IJN9</accession>
<feature type="domain" description="Nudix hydrolase" evidence="7">
    <location>
        <begin position="21"/>
        <end position="159"/>
    </location>
</feature>
<evidence type="ECO:0000256" key="2">
    <source>
        <dbReference type="ARBA" id="ARBA00001946"/>
    </source>
</evidence>
<keyword evidence="9" id="KW-1185">Reference proteome</keyword>
<dbReference type="EMBL" id="FUZT01000001">
    <property type="protein sequence ID" value="SKC39213.1"/>
    <property type="molecule type" value="Genomic_DNA"/>
</dbReference>
<dbReference type="CDD" id="cd03426">
    <property type="entry name" value="NUDIX_CoAse_Nudt7"/>
    <property type="match status" value="1"/>
</dbReference>
<comment type="cofactor">
    <cofactor evidence="2">
        <name>Mg(2+)</name>
        <dbReference type="ChEBI" id="CHEBI:18420"/>
    </cofactor>
</comment>
<sequence length="211" mass="24547">MKLDNIYMKLNSRISNPEGIYNSYAVLIPLIYVDGKIHLLFEVRSENLKTQPGEICFPGGKIEKNETPLQSAVRETCEELNIKKSCIKIFGKTDYIVTPFNVILYPFVGFIDIIDPQNINFNLNEVGSIFTVPLDFFLDTKPEKHVVKSKLEIPENFPFHKIQNGKVYNFRTGEYPIYFYEYNNYIIWGMTARIVHNLIYILNGTDLFKNK</sequence>
<dbReference type="InterPro" id="IPR045121">
    <property type="entry name" value="CoAse"/>
</dbReference>
<keyword evidence="4" id="KW-0378">Hydrolase</keyword>
<comment type="cofactor">
    <cofactor evidence="1">
        <name>Mn(2+)</name>
        <dbReference type="ChEBI" id="CHEBI:29035"/>
    </cofactor>
</comment>
<dbReference type="GO" id="GO:0010945">
    <property type="term" value="F:coenzyme A diphosphatase activity"/>
    <property type="evidence" value="ECO:0007669"/>
    <property type="project" value="InterPro"/>
</dbReference>
<keyword evidence="5" id="KW-0460">Magnesium</keyword>
<dbReference type="RefSeq" id="WP_079489009.1">
    <property type="nucleotide sequence ID" value="NZ_FUZT01000001.1"/>
</dbReference>
<evidence type="ECO:0000256" key="4">
    <source>
        <dbReference type="ARBA" id="ARBA00022801"/>
    </source>
</evidence>
<dbReference type="PROSITE" id="PS51462">
    <property type="entry name" value="NUDIX"/>
    <property type="match status" value="1"/>
</dbReference>
<evidence type="ECO:0000259" key="7">
    <source>
        <dbReference type="PROSITE" id="PS51462"/>
    </source>
</evidence>
<organism evidence="8 9">
    <name type="scientific">Maledivibacter halophilus</name>
    <dbReference type="NCBI Taxonomy" id="36842"/>
    <lineage>
        <taxon>Bacteria</taxon>
        <taxon>Bacillati</taxon>
        <taxon>Bacillota</taxon>
        <taxon>Clostridia</taxon>
        <taxon>Peptostreptococcales</taxon>
        <taxon>Caminicellaceae</taxon>
        <taxon>Maledivibacter</taxon>
    </lineage>
</organism>
<dbReference type="InterPro" id="IPR000086">
    <property type="entry name" value="NUDIX_hydrolase_dom"/>
</dbReference>
<evidence type="ECO:0000256" key="6">
    <source>
        <dbReference type="ARBA" id="ARBA00023211"/>
    </source>
</evidence>